<accession>A0A1I3W423</accession>
<sequence>MRRFFTTGLCLVAIAGLAACQTTTPGQGRLGGKAVDFEVTENFFGGGGAATTATLPDGEVFTGKLVTAKSQTTNIGESDFDDGFDDFDDFDDFDGFDDGPFFVSTFSTTYSPYARGVLFSAKRSMRCVVTLSNPADGFSDGGVGQCKLSGGGSFPVEF</sequence>
<reference evidence="2 3" key="1">
    <citation type="submission" date="2016-10" db="EMBL/GenBank/DDBJ databases">
        <authorList>
            <person name="Varghese N."/>
            <person name="Submissions S."/>
        </authorList>
    </citation>
    <scope>NUCLEOTIDE SEQUENCE [LARGE SCALE GENOMIC DNA]</scope>
    <source>
        <strain evidence="2 3">DSM 16392</strain>
    </source>
</reference>
<evidence type="ECO:0008006" key="4">
    <source>
        <dbReference type="Google" id="ProtNLM"/>
    </source>
</evidence>
<comment type="caution">
    <text evidence="2">The sequence shown here is derived from an EMBL/GenBank/DDBJ whole genome shotgun (WGS) entry which is preliminary data.</text>
</comment>
<keyword evidence="1" id="KW-0732">Signal</keyword>
<name>A0A1I3W423_9HYPH</name>
<dbReference type="EMBL" id="FOSK01000001">
    <property type="protein sequence ID" value="SFK01246.1"/>
    <property type="molecule type" value="Genomic_DNA"/>
</dbReference>
<evidence type="ECO:0000313" key="3">
    <source>
        <dbReference type="Proteomes" id="UP000199598"/>
    </source>
</evidence>
<feature type="chain" id="PRO_5045861076" description="Lipoprotein" evidence="1">
    <location>
        <begin position="19"/>
        <end position="158"/>
    </location>
</feature>
<protein>
    <recommendedName>
        <fullName evidence="4">Lipoprotein</fullName>
    </recommendedName>
</protein>
<evidence type="ECO:0000256" key="1">
    <source>
        <dbReference type="SAM" id="SignalP"/>
    </source>
</evidence>
<organism evidence="2 3">
    <name type="scientific">Pseudovibrio ascidiaceicola</name>
    <dbReference type="NCBI Taxonomy" id="285279"/>
    <lineage>
        <taxon>Bacteria</taxon>
        <taxon>Pseudomonadati</taxon>
        <taxon>Pseudomonadota</taxon>
        <taxon>Alphaproteobacteria</taxon>
        <taxon>Hyphomicrobiales</taxon>
        <taxon>Stappiaceae</taxon>
        <taxon>Pseudovibrio</taxon>
    </lineage>
</organism>
<proteinExistence type="predicted"/>
<evidence type="ECO:0000313" key="2">
    <source>
        <dbReference type="EMBL" id="SFK01246.1"/>
    </source>
</evidence>
<gene>
    <name evidence="2" type="ORF">SAMN04488518_101756</name>
</gene>
<feature type="signal peptide" evidence="1">
    <location>
        <begin position="1"/>
        <end position="18"/>
    </location>
</feature>
<dbReference type="RefSeq" id="WP_093516800.1">
    <property type="nucleotide sequence ID" value="NZ_FOSK01000001.1"/>
</dbReference>
<dbReference type="PROSITE" id="PS51257">
    <property type="entry name" value="PROKAR_LIPOPROTEIN"/>
    <property type="match status" value="1"/>
</dbReference>
<dbReference type="Proteomes" id="UP000199598">
    <property type="component" value="Unassembled WGS sequence"/>
</dbReference>
<keyword evidence="3" id="KW-1185">Reference proteome</keyword>